<accession>A0ABU3VX33</accession>
<dbReference type="EMBL" id="JAWIIJ010000005">
    <property type="protein sequence ID" value="MDV2078806.1"/>
    <property type="molecule type" value="Genomic_DNA"/>
</dbReference>
<protein>
    <submittedName>
        <fullName evidence="1">AbiV family abortive infection protein</fullName>
    </submittedName>
</protein>
<dbReference type="Pfam" id="PF18728">
    <property type="entry name" value="HEPN_AbiV"/>
    <property type="match status" value="1"/>
</dbReference>
<sequence>MVKGLQQFKSHLSYSQIVDGMNAACDNARRLVEDAQILFDSQRFPSAVSLAILSIEESGKTAILREMATVQDGKALKAAWRSYRSHTKKNVAWILPDLVRSGARKLDDFEQISNPQGGHPELLDNLKQIGFYTDCLGQAHWSVPSEVIDETTAKSILSVAQILSKKRIHTEREIELWVAHVGPAKPNTLERQKKAVYDWFKAMEAEGLIEEGEIPFAEFLDGQ</sequence>
<comment type="caution">
    <text evidence="1">The sequence shown here is derived from an EMBL/GenBank/DDBJ whole genome shotgun (WGS) entry which is preliminary data.</text>
</comment>
<reference evidence="1 2" key="1">
    <citation type="submission" date="2023-10" db="EMBL/GenBank/DDBJ databases">
        <title>Characteristics and mechanism of a salt-tolerant marine origin heterotrophic nitrifying- aerobic denitrifying bacteria Marinobacter xestospongiae HN1.</title>
        <authorList>
            <person name="Qi R."/>
        </authorList>
    </citation>
    <scope>NUCLEOTIDE SEQUENCE [LARGE SCALE GENOMIC DNA]</scope>
    <source>
        <strain evidence="1 2">HN1</strain>
    </source>
</reference>
<proteinExistence type="predicted"/>
<gene>
    <name evidence="1" type="ORF">RYS15_08920</name>
</gene>
<organism evidence="1 2">
    <name type="scientific">Marinobacter xestospongiae</name>
    <dbReference type="NCBI Taxonomy" id="994319"/>
    <lineage>
        <taxon>Bacteria</taxon>
        <taxon>Pseudomonadati</taxon>
        <taxon>Pseudomonadota</taxon>
        <taxon>Gammaproteobacteria</taxon>
        <taxon>Pseudomonadales</taxon>
        <taxon>Marinobacteraceae</taxon>
        <taxon>Marinobacter</taxon>
    </lineage>
</organism>
<name>A0ABU3VX33_9GAMM</name>
<dbReference type="RefSeq" id="WP_316973497.1">
    <property type="nucleotide sequence ID" value="NZ_JAWIIJ010000005.1"/>
</dbReference>
<evidence type="ECO:0000313" key="1">
    <source>
        <dbReference type="EMBL" id="MDV2078806.1"/>
    </source>
</evidence>
<dbReference type="Proteomes" id="UP001269819">
    <property type="component" value="Unassembled WGS sequence"/>
</dbReference>
<dbReference type="NCBIfam" id="TIGR04498">
    <property type="entry name" value="AbiV_defense"/>
    <property type="match status" value="1"/>
</dbReference>
<keyword evidence="2" id="KW-1185">Reference proteome</keyword>
<dbReference type="InterPro" id="IPR030987">
    <property type="entry name" value="AbiV"/>
</dbReference>
<evidence type="ECO:0000313" key="2">
    <source>
        <dbReference type="Proteomes" id="UP001269819"/>
    </source>
</evidence>